<dbReference type="InterPro" id="IPR000924">
    <property type="entry name" value="Glu/Gln-tRNA-synth"/>
</dbReference>
<dbReference type="GO" id="GO:0004818">
    <property type="term" value="F:glutamate-tRNA ligase activity"/>
    <property type="evidence" value="ECO:0007669"/>
    <property type="project" value="TreeGrafter"/>
</dbReference>
<dbReference type="PANTHER" id="PTHR43311">
    <property type="entry name" value="GLUTAMATE--TRNA LIGASE"/>
    <property type="match status" value="1"/>
</dbReference>
<dbReference type="PRINTS" id="PR00987">
    <property type="entry name" value="TRNASYNTHGLU"/>
</dbReference>
<dbReference type="Gene3D" id="3.40.50.620">
    <property type="entry name" value="HUPs"/>
    <property type="match status" value="1"/>
</dbReference>
<keyword evidence="2" id="KW-0479">Metal-binding</keyword>
<dbReference type="SUPFAM" id="SSF52374">
    <property type="entry name" value="Nucleotidylyl transferase"/>
    <property type="match status" value="1"/>
</dbReference>
<organism evidence="9 10">
    <name type="scientific">Algoriphagus alkaliphilus</name>
    <dbReference type="NCBI Taxonomy" id="279824"/>
    <lineage>
        <taxon>Bacteria</taxon>
        <taxon>Pseudomonadati</taxon>
        <taxon>Bacteroidota</taxon>
        <taxon>Cytophagia</taxon>
        <taxon>Cytophagales</taxon>
        <taxon>Cyclobacteriaceae</taxon>
        <taxon>Algoriphagus</taxon>
    </lineage>
</organism>
<dbReference type="AlphaFoldDB" id="A0A1G5XTN9"/>
<dbReference type="Proteomes" id="UP000198756">
    <property type="component" value="Unassembled WGS sequence"/>
</dbReference>
<evidence type="ECO:0000313" key="10">
    <source>
        <dbReference type="Proteomes" id="UP000198756"/>
    </source>
</evidence>
<evidence type="ECO:0000256" key="2">
    <source>
        <dbReference type="ARBA" id="ARBA00022723"/>
    </source>
</evidence>
<dbReference type="GO" id="GO:0005524">
    <property type="term" value="F:ATP binding"/>
    <property type="evidence" value="ECO:0007669"/>
    <property type="project" value="UniProtKB-KW"/>
</dbReference>
<gene>
    <name evidence="9" type="ORF">SAMN03080617_01979</name>
</gene>
<dbReference type="InterPro" id="IPR014729">
    <property type="entry name" value="Rossmann-like_a/b/a_fold"/>
</dbReference>
<dbReference type="RefSeq" id="WP_175454205.1">
    <property type="nucleotide sequence ID" value="NZ_FMXE01000012.1"/>
</dbReference>
<dbReference type="GO" id="GO:0005829">
    <property type="term" value="C:cytosol"/>
    <property type="evidence" value="ECO:0007669"/>
    <property type="project" value="TreeGrafter"/>
</dbReference>
<dbReference type="InterPro" id="IPR001412">
    <property type="entry name" value="aa-tRNA-synth_I_CS"/>
</dbReference>
<keyword evidence="6 7" id="KW-0030">Aminoacyl-tRNA synthetase</keyword>
<dbReference type="GO" id="GO:0006424">
    <property type="term" value="P:glutamyl-tRNA aminoacylation"/>
    <property type="evidence" value="ECO:0007669"/>
    <property type="project" value="TreeGrafter"/>
</dbReference>
<evidence type="ECO:0000313" key="9">
    <source>
        <dbReference type="EMBL" id="SDA73801.1"/>
    </source>
</evidence>
<keyword evidence="3 7" id="KW-0547">Nucleotide-binding</keyword>
<keyword evidence="5 7" id="KW-0067">ATP-binding</keyword>
<name>A0A1G5XTN9_9BACT</name>
<evidence type="ECO:0000256" key="3">
    <source>
        <dbReference type="ARBA" id="ARBA00022741"/>
    </source>
</evidence>
<proteinExistence type="inferred from homology"/>
<dbReference type="PROSITE" id="PS00178">
    <property type="entry name" value="AA_TRNA_LIGASE_I"/>
    <property type="match status" value="1"/>
</dbReference>
<dbReference type="PANTHER" id="PTHR43311:SF1">
    <property type="entry name" value="GLUTAMYL-Q TRNA(ASP) SYNTHETASE"/>
    <property type="match status" value="1"/>
</dbReference>
<evidence type="ECO:0000256" key="4">
    <source>
        <dbReference type="ARBA" id="ARBA00022833"/>
    </source>
</evidence>
<protein>
    <submittedName>
        <fullName evidence="9">Glutamyl-tRNA synthetase</fullName>
    </submittedName>
</protein>
<comment type="similarity">
    <text evidence="7">Belongs to the class-I aminoacyl-tRNA synthetase family.</text>
</comment>
<evidence type="ECO:0000256" key="1">
    <source>
        <dbReference type="ARBA" id="ARBA00022598"/>
    </source>
</evidence>
<feature type="domain" description="Glutamyl/glutaminyl-tRNA synthetase class Ib catalytic" evidence="8">
    <location>
        <begin position="6"/>
        <end position="118"/>
    </location>
</feature>
<dbReference type="Pfam" id="PF00749">
    <property type="entry name" value="tRNA-synt_1c"/>
    <property type="match status" value="2"/>
</dbReference>
<evidence type="ECO:0000256" key="6">
    <source>
        <dbReference type="ARBA" id="ARBA00023146"/>
    </source>
</evidence>
<feature type="domain" description="Glutamyl/glutaminyl-tRNA synthetase class Ib catalytic" evidence="8">
    <location>
        <begin position="168"/>
        <end position="264"/>
    </location>
</feature>
<keyword evidence="1 7" id="KW-0436">Ligase</keyword>
<accession>A0A1G5XTN9</accession>
<evidence type="ECO:0000256" key="7">
    <source>
        <dbReference type="RuleBase" id="RU363037"/>
    </source>
</evidence>
<dbReference type="InterPro" id="IPR049940">
    <property type="entry name" value="GluQ/Sye"/>
</dbReference>
<keyword evidence="4" id="KW-0862">Zinc</keyword>
<keyword evidence="10" id="KW-1185">Reference proteome</keyword>
<evidence type="ECO:0000259" key="8">
    <source>
        <dbReference type="Pfam" id="PF00749"/>
    </source>
</evidence>
<evidence type="ECO:0000256" key="5">
    <source>
        <dbReference type="ARBA" id="ARBA00022840"/>
    </source>
</evidence>
<dbReference type="STRING" id="279824.SAMN03080617_01979"/>
<reference evidence="10" key="1">
    <citation type="submission" date="2016-10" db="EMBL/GenBank/DDBJ databases">
        <authorList>
            <person name="Varghese N."/>
            <person name="Submissions S."/>
        </authorList>
    </citation>
    <scope>NUCLEOTIDE SEQUENCE [LARGE SCALE GENOMIC DNA]</scope>
    <source>
        <strain evidence="10">DSM 22703</strain>
    </source>
</reference>
<sequence>MNFNLTRIAPTPSGFLHLGNAYSFLKTKALAEKHGTKILLRVDDLDRERYRQEYVQDIFDTLDFLEIKIDQGPKNLKEFETEWSQVHRMEKYKEALTQLESNKKVFACDCSRKKIQQLDPSGYYLGQCLERRLLLDKPEVAWRIDTSEADFIPYTEFPDQQKSALIPQDTAFYTVRKKDGLPAYHLTSLVDDLQFGVDLIVRGNDLHASTLAQLDLARILGVSQFEKITFHHHAIIRGPKQEKLSKSDGSTSIQYLRKQGKKLEDILYLFGPFGD</sequence>
<dbReference type="EMBL" id="FMXE01000012">
    <property type="protein sequence ID" value="SDA73801.1"/>
    <property type="molecule type" value="Genomic_DNA"/>
</dbReference>
<keyword evidence="7" id="KW-0648">Protein biosynthesis</keyword>
<dbReference type="InterPro" id="IPR020058">
    <property type="entry name" value="Glu/Gln-tRNA-synth_Ib_cat-dom"/>
</dbReference>